<keyword evidence="2" id="KW-1185">Reference proteome</keyword>
<dbReference type="eggNOG" id="KOG2820">
    <property type="taxonomic scope" value="Eukaryota"/>
</dbReference>
<organism evidence="1 2">
    <name type="scientific">Cladophialophora psammophila CBS 110553</name>
    <dbReference type="NCBI Taxonomy" id="1182543"/>
    <lineage>
        <taxon>Eukaryota</taxon>
        <taxon>Fungi</taxon>
        <taxon>Dikarya</taxon>
        <taxon>Ascomycota</taxon>
        <taxon>Pezizomycotina</taxon>
        <taxon>Eurotiomycetes</taxon>
        <taxon>Chaetothyriomycetidae</taxon>
        <taxon>Chaetothyriales</taxon>
        <taxon>Herpotrichiellaceae</taxon>
        <taxon>Cladophialophora</taxon>
    </lineage>
</organism>
<name>W9X5U9_9EURO</name>
<dbReference type="GeneID" id="19189526"/>
<dbReference type="InterPro" id="IPR036188">
    <property type="entry name" value="FAD/NAD-bd_sf"/>
</dbReference>
<evidence type="ECO:0000313" key="1">
    <source>
        <dbReference type="EMBL" id="EXJ72301.1"/>
    </source>
</evidence>
<dbReference type="SUPFAM" id="SSF51905">
    <property type="entry name" value="FAD/NAD(P)-binding domain"/>
    <property type="match status" value="1"/>
</dbReference>
<dbReference type="STRING" id="1182543.W9X5U9"/>
<feature type="non-terminal residue" evidence="1">
    <location>
        <position position="1"/>
    </location>
</feature>
<sequence>RPSTLLGFLEYDNAQAGWADANDANNAIMQLRDNCLELGVSFRSNQAGTVVGFNTDACSRIQNVQTLANTTIEADHLVLATGAWSSGLVPMCDSTLSTAQVLSYVRLTESEMGKYKEQPI</sequence>
<dbReference type="OrthoDB" id="2219495at2759"/>
<proteinExistence type="predicted"/>
<dbReference type="RefSeq" id="XP_007743599.1">
    <property type="nucleotide sequence ID" value="XM_007745409.1"/>
</dbReference>
<evidence type="ECO:0008006" key="3">
    <source>
        <dbReference type="Google" id="ProtNLM"/>
    </source>
</evidence>
<feature type="non-terminal residue" evidence="1">
    <location>
        <position position="120"/>
    </location>
</feature>
<dbReference type="AlphaFoldDB" id="W9X5U9"/>
<dbReference type="EMBL" id="AMGX01000006">
    <property type="protein sequence ID" value="EXJ72301.1"/>
    <property type="molecule type" value="Genomic_DNA"/>
</dbReference>
<gene>
    <name evidence="1" type="ORF">A1O5_04805</name>
</gene>
<accession>W9X5U9</accession>
<protein>
    <recommendedName>
        <fullName evidence="3">FAD dependent oxidoreductase domain-containing protein</fullName>
    </recommendedName>
</protein>
<dbReference type="Proteomes" id="UP000019471">
    <property type="component" value="Unassembled WGS sequence"/>
</dbReference>
<dbReference type="HOGENOM" id="CLU_2055205_0_0_1"/>
<evidence type="ECO:0000313" key="2">
    <source>
        <dbReference type="Proteomes" id="UP000019471"/>
    </source>
</evidence>
<comment type="caution">
    <text evidence="1">The sequence shown here is derived from an EMBL/GenBank/DDBJ whole genome shotgun (WGS) entry which is preliminary data.</text>
</comment>
<dbReference type="Gene3D" id="3.50.50.60">
    <property type="entry name" value="FAD/NAD(P)-binding domain"/>
    <property type="match status" value="1"/>
</dbReference>
<reference evidence="1 2" key="1">
    <citation type="submission" date="2013-03" db="EMBL/GenBank/DDBJ databases">
        <title>The Genome Sequence of Cladophialophora psammophila CBS 110553.</title>
        <authorList>
            <consortium name="The Broad Institute Genomics Platform"/>
            <person name="Cuomo C."/>
            <person name="de Hoog S."/>
            <person name="Gorbushina A."/>
            <person name="Walker B."/>
            <person name="Young S.K."/>
            <person name="Zeng Q."/>
            <person name="Gargeya S."/>
            <person name="Fitzgerald M."/>
            <person name="Haas B."/>
            <person name="Abouelleil A."/>
            <person name="Allen A.W."/>
            <person name="Alvarado L."/>
            <person name="Arachchi H.M."/>
            <person name="Berlin A.M."/>
            <person name="Chapman S.B."/>
            <person name="Gainer-Dewar J."/>
            <person name="Goldberg J."/>
            <person name="Griggs A."/>
            <person name="Gujja S."/>
            <person name="Hansen M."/>
            <person name="Howarth C."/>
            <person name="Imamovic A."/>
            <person name="Ireland A."/>
            <person name="Larimer J."/>
            <person name="McCowan C."/>
            <person name="Murphy C."/>
            <person name="Pearson M."/>
            <person name="Poon T.W."/>
            <person name="Priest M."/>
            <person name="Roberts A."/>
            <person name="Saif S."/>
            <person name="Shea T."/>
            <person name="Sisk P."/>
            <person name="Sykes S."/>
            <person name="Wortman J."/>
            <person name="Nusbaum C."/>
            <person name="Birren B."/>
        </authorList>
    </citation>
    <scope>NUCLEOTIDE SEQUENCE [LARGE SCALE GENOMIC DNA]</scope>
    <source>
        <strain evidence="1 2">CBS 110553</strain>
    </source>
</reference>